<dbReference type="AlphaFoldDB" id="A0A1H2LBY2"/>
<dbReference type="Proteomes" id="UP000214355">
    <property type="component" value="Chromosome I"/>
</dbReference>
<dbReference type="RefSeq" id="WP_091278912.1">
    <property type="nucleotide sequence ID" value="NZ_LT629804.1"/>
</dbReference>
<dbReference type="InterPro" id="IPR001547">
    <property type="entry name" value="Glyco_hydro_5"/>
</dbReference>
<dbReference type="STRING" id="131112.SAMN04489737_0244"/>
<keyword evidence="7" id="KW-1185">Reference proteome</keyword>
<reference evidence="7" key="1">
    <citation type="submission" date="2016-10" db="EMBL/GenBank/DDBJ databases">
        <authorList>
            <person name="Varghese N."/>
            <person name="Submissions S."/>
        </authorList>
    </citation>
    <scope>NUCLEOTIDE SEQUENCE [LARGE SCALE GENOMIC DNA]</scope>
    <source>
        <strain evidence="7">DSM 10002</strain>
    </source>
</reference>
<keyword evidence="2 3" id="KW-0326">Glycosidase</keyword>
<comment type="similarity">
    <text evidence="3">Belongs to the glycosyl hydrolase 5 (cellulase A) family.</text>
</comment>
<dbReference type="Gene3D" id="2.60.40.1180">
    <property type="entry name" value="Golgi alpha-mannosidase II"/>
    <property type="match status" value="1"/>
</dbReference>
<gene>
    <name evidence="6" type="ORF">SAMN04489737_0244</name>
</gene>
<dbReference type="OrthoDB" id="4771662at2"/>
<dbReference type="PANTHER" id="PTHR31308">
    <property type="match status" value="1"/>
</dbReference>
<organism evidence="6 7">
    <name type="scientific">Arcanobacterium phocae</name>
    <dbReference type="NCBI Taxonomy" id="131112"/>
    <lineage>
        <taxon>Bacteria</taxon>
        <taxon>Bacillati</taxon>
        <taxon>Actinomycetota</taxon>
        <taxon>Actinomycetes</taxon>
        <taxon>Actinomycetales</taxon>
        <taxon>Actinomycetaceae</taxon>
        <taxon>Arcanobacterium</taxon>
    </lineage>
</organism>
<protein>
    <submittedName>
        <fullName evidence="6">Endoglycosylceramidase</fullName>
    </submittedName>
</protein>
<dbReference type="GO" id="GO:0000272">
    <property type="term" value="P:polysaccharide catabolic process"/>
    <property type="evidence" value="ECO:0007669"/>
    <property type="project" value="InterPro"/>
</dbReference>
<dbReference type="PANTHER" id="PTHR31308:SF3">
    <property type="entry name" value="ENDOGLYCOCERAMIDASE"/>
    <property type="match status" value="1"/>
</dbReference>
<evidence type="ECO:0000313" key="6">
    <source>
        <dbReference type="EMBL" id="SDU77936.1"/>
    </source>
</evidence>
<feature type="chain" id="PRO_5009279216" evidence="4">
    <location>
        <begin position="29"/>
        <end position="495"/>
    </location>
</feature>
<dbReference type="Gene3D" id="3.20.20.80">
    <property type="entry name" value="Glycosidases"/>
    <property type="match status" value="1"/>
</dbReference>
<dbReference type="Pfam" id="PF00150">
    <property type="entry name" value="Cellulase"/>
    <property type="match status" value="1"/>
</dbReference>
<evidence type="ECO:0000256" key="3">
    <source>
        <dbReference type="RuleBase" id="RU361153"/>
    </source>
</evidence>
<dbReference type="InterPro" id="IPR052066">
    <property type="entry name" value="Glycosphingolipid_Hydrolases"/>
</dbReference>
<name>A0A1H2LBY2_9ACTO</name>
<evidence type="ECO:0000256" key="4">
    <source>
        <dbReference type="SAM" id="SignalP"/>
    </source>
</evidence>
<accession>A0A1H2LBY2</accession>
<evidence type="ECO:0000259" key="5">
    <source>
        <dbReference type="Pfam" id="PF00150"/>
    </source>
</evidence>
<evidence type="ECO:0000256" key="2">
    <source>
        <dbReference type="ARBA" id="ARBA00023295"/>
    </source>
</evidence>
<dbReference type="GO" id="GO:0004553">
    <property type="term" value="F:hydrolase activity, hydrolyzing O-glycosyl compounds"/>
    <property type="evidence" value="ECO:0007669"/>
    <property type="project" value="InterPro"/>
</dbReference>
<proteinExistence type="inferred from homology"/>
<evidence type="ECO:0000256" key="1">
    <source>
        <dbReference type="ARBA" id="ARBA00022801"/>
    </source>
</evidence>
<dbReference type="InterPro" id="IPR017853">
    <property type="entry name" value="GH"/>
</dbReference>
<dbReference type="SUPFAM" id="SSF51445">
    <property type="entry name" value="(Trans)glycosidases"/>
    <property type="match status" value="1"/>
</dbReference>
<feature type="signal peptide" evidence="4">
    <location>
        <begin position="1"/>
        <end position="28"/>
    </location>
</feature>
<dbReference type="InterPro" id="IPR013780">
    <property type="entry name" value="Glyco_hydro_b"/>
</dbReference>
<keyword evidence="1 3" id="KW-0378">Hydrolase</keyword>
<evidence type="ECO:0000313" key="7">
    <source>
        <dbReference type="Proteomes" id="UP000214355"/>
    </source>
</evidence>
<dbReference type="EMBL" id="LT629804">
    <property type="protein sequence ID" value="SDU77936.1"/>
    <property type="molecule type" value="Genomic_DNA"/>
</dbReference>
<keyword evidence="4" id="KW-0732">Signal</keyword>
<feature type="domain" description="Glycoside hydrolase family 5" evidence="5">
    <location>
        <begin position="60"/>
        <end position="369"/>
    </location>
</feature>
<sequence length="495" mass="54977">MRLTWRKLAALVIGFAMGASLLPEAAYANEEDVLSTGEQAKSILETFGKGGDGGSYLTTSDGRQVILRGLNTHGSTKVAKDCMPEYYETDIARERGELSSNAVRLLMQWRCVEPEPGVYDDTYLDRVENLVNTYNSHGMTVLLDMHQDLYGPGVADIPGVGNGAPVWATYTDGLPVNKHDNWAMYYLEKGVIRAFDNFWNHTGKHPELMDHYAKMWAHVAHRFAHHPGVFGYDLMNEPFAGKSFPATLEQGPLADLYTRVINAIRETDNDTWIFLEPVALGANQGLGTHLPYIPDPRQGKPKIGYAPHMYMLGTEEGGMPQWSALAIKGAMRLWQANVRQQAKDLSSDGTTVPVVVGEYGLNTDKPGGLEYVKYAQWRLGMMGASTFYYSSDRGQWGPWDENGHNRNTHDLLATCYATVVGGFLDSQEPLADGCGIYFERGDGRNTEIQVPWASAIDDIRVEGATIVGFSPEEKILTINAGNFTQYKEVWVKRTK</sequence>
<dbReference type="GeneID" id="65344002"/>